<reference evidence="3 4" key="1">
    <citation type="submission" date="2019-08" db="EMBL/GenBank/DDBJ databases">
        <title>In-depth cultivation of the pig gut microbiome towards novel bacterial diversity and tailored functional studies.</title>
        <authorList>
            <person name="Wylensek D."/>
            <person name="Hitch T.C.A."/>
            <person name="Clavel T."/>
        </authorList>
    </citation>
    <scope>NUCLEOTIDE SEQUENCE [LARGE SCALE GENOMIC DNA]</scope>
    <source>
        <strain evidence="3 4">Bifido-178-WT-2B</strain>
    </source>
</reference>
<dbReference type="OrthoDB" id="2990788at2"/>
<dbReference type="RefSeq" id="WP_154546960.1">
    <property type="nucleotide sequence ID" value="NZ_VUMX01000002.1"/>
</dbReference>
<dbReference type="AlphaFoldDB" id="A0A6A8MCT9"/>
<proteinExistence type="predicted"/>
<gene>
    <name evidence="3" type="ORF">FYJ62_01195</name>
</gene>
<keyword evidence="4" id="KW-1185">Reference proteome</keyword>
<protein>
    <submittedName>
        <fullName evidence="3">DUF2129 domain-containing protein</fullName>
    </submittedName>
</protein>
<organism evidence="3 4">
    <name type="scientific">Lactobacillus porci</name>
    <dbReference type="NCBI Taxonomy" id="2012477"/>
    <lineage>
        <taxon>Bacteria</taxon>
        <taxon>Bacillati</taxon>
        <taxon>Bacillota</taxon>
        <taxon>Bacilli</taxon>
        <taxon>Lactobacillales</taxon>
        <taxon>Lactobacillaceae</taxon>
        <taxon>Lactobacillus</taxon>
    </lineage>
</organism>
<comment type="caution">
    <text evidence="3">The sequence shown here is derived from an EMBL/GenBank/DDBJ whole genome shotgun (WGS) entry which is preliminary data.</text>
</comment>
<name>A0A6A8MCT9_9LACO</name>
<evidence type="ECO:0000256" key="1">
    <source>
        <dbReference type="ARBA" id="ARBA00022490"/>
    </source>
</evidence>
<dbReference type="Proteomes" id="UP000438120">
    <property type="component" value="Unassembled WGS sequence"/>
</dbReference>
<keyword evidence="2" id="KW-0175">Coiled coil</keyword>
<evidence type="ECO:0000256" key="2">
    <source>
        <dbReference type="SAM" id="Coils"/>
    </source>
</evidence>
<dbReference type="EMBL" id="VUMX01000002">
    <property type="protein sequence ID" value="MST86297.1"/>
    <property type="molecule type" value="Genomic_DNA"/>
</dbReference>
<dbReference type="InterPro" id="IPR016979">
    <property type="entry name" value="DUF2129"/>
</dbReference>
<evidence type="ECO:0000313" key="3">
    <source>
        <dbReference type="EMBL" id="MST86297.1"/>
    </source>
</evidence>
<sequence>MSVNQELSERDITQRTSLIVYLRNASNDQFKLRRYGDIVYFSKKLHYLVMYVNASEAEETAVRLRALSFVKGVDLSAADELKLDNEDTEKQLTEMAKEAEAKLAAANNGERSEDWIK</sequence>
<accession>A0A6A8MCT9</accession>
<keyword evidence="1" id="KW-0963">Cytoplasm</keyword>
<evidence type="ECO:0000313" key="4">
    <source>
        <dbReference type="Proteomes" id="UP000438120"/>
    </source>
</evidence>
<dbReference type="Pfam" id="PF09902">
    <property type="entry name" value="DUF2129"/>
    <property type="match status" value="1"/>
</dbReference>
<feature type="coiled-coil region" evidence="2">
    <location>
        <begin position="78"/>
        <end position="109"/>
    </location>
</feature>